<dbReference type="GO" id="GO:0046872">
    <property type="term" value="F:metal ion binding"/>
    <property type="evidence" value="ECO:0007669"/>
    <property type="project" value="UniProtKB-KW"/>
</dbReference>
<keyword evidence="7" id="KW-0051">Antiviral defense</keyword>
<gene>
    <name evidence="11" type="ORF">E0D97_07195</name>
</gene>
<reference evidence="11 12" key="1">
    <citation type="journal article" date="2015" name="Antonie Van Leeuwenhoek">
        <title>Oricola cellulosilytica gen. nov., sp. nov., a cellulose-degrading bacterium of the family Phyllobacteriaceae isolated from surface seashore water, and emended descriptions of Mesorhizobium loti and Phyllobacterium myrsinacearum.</title>
        <authorList>
            <person name="Hameed A."/>
            <person name="Shahina M."/>
            <person name="Lai W.A."/>
            <person name="Lin S.Y."/>
            <person name="Young L.S."/>
            <person name="Liu Y.C."/>
            <person name="Hsu Y.H."/>
            <person name="Young C.C."/>
        </authorList>
    </citation>
    <scope>NUCLEOTIDE SEQUENCE [LARGE SCALE GENOMIC DNA]</scope>
    <source>
        <strain evidence="11 12">KCTC 52183</strain>
    </source>
</reference>
<dbReference type="SUPFAM" id="SSF56672">
    <property type="entry name" value="DNA/RNA polymerases"/>
    <property type="match status" value="1"/>
</dbReference>
<evidence type="ECO:0000313" key="11">
    <source>
        <dbReference type="EMBL" id="TCD15313.1"/>
    </source>
</evidence>
<comment type="catalytic activity">
    <reaction evidence="9">
        <text>DNA(n) + a 2'-deoxyribonucleoside 5'-triphosphate = DNA(n+1) + diphosphate</text>
        <dbReference type="Rhea" id="RHEA:22508"/>
        <dbReference type="Rhea" id="RHEA-COMP:17339"/>
        <dbReference type="Rhea" id="RHEA-COMP:17340"/>
        <dbReference type="ChEBI" id="CHEBI:33019"/>
        <dbReference type="ChEBI" id="CHEBI:61560"/>
        <dbReference type="ChEBI" id="CHEBI:173112"/>
        <dbReference type="EC" id="2.7.7.49"/>
    </reaction>
</comment>
<evidence type="ECO:0000313" key="12">
    <source>
        <dbReference type="Proteomes" id="UP000291301"/>
    </source>
</evidence>
<dbReference type="InterPro" id="IPR043502">
    <property type="entry name" value="DNA/RNA_pol_sf"/>
</dbReference>
<dbReference type="Gene3D" id="3.30.70.270">
    <property type="match status" value="1"/>
</dbReference>
<dbReference type="GO" id="GO:0051607">
    <property type="term" value="P:defense response to virus"/>
    <property type="evidence" value="ECO:0007669"/>
    <property type="project" value="UniProtKB-KW"/>
</dbReference>
<keyword evidence="12" id="KW-1185">Reference proteome</keyword>
<dbReference type="PRINTS" id="PR00866">
    <property type="entry name" value="RNADNAPOLMS"/>
</dbReference>
<dbReference type="CDD" id="cd03487">
    <property type="entry name" value="RT_Bac_retron_II"/>
    <property type="match status" value="1"/>
</dbReference>
<evidence type="ECO:0000256" key="9">
    <source>
        <dbReference type="ARBA" id="ARBA00048173"/>
    </source>
</evidence>
<keyword evidence="6 11" id="KW-0695">RNA-directed DNA polymerase</keyword>
<evidence type="ECO:0000256" key="5">
    <source>
        <dbReference type="ARBA" id="ARBA00022842"/>
    </source>
</evidence>
<evidence type="ECO:0000256" key="1">
    <source>
        <dbReference type="ARBA" id="ARBA00012493"/>
    </source>
</evidence>
<comment type="caution">
    <text evidence="11">The sequence shown here is derived from an EMBL/GenBank/DDBJ whole genome shotgun (WGS) entry which is preliminary data.</text>
</comment>
<dbReference type="PANTHER" id="PTHR34047">
    <property type="entry name" value="NUCLEAR INTRON MATURASE 1, MITOCHONDRIAL-RELATED"/>
    <property type="match status" value="1"/>
</dbReference>
<dbReference type="Proteomes" id="UP000291301">
    <property type="component" value="Unassembled WGS sequence"/>
</dbReference>
<dbReference type="Pfam" id="PF00078">
    <property type="entry name" value="RVT_1"/>
    <property type="match status" value="1"/>
</dbReference>
<proteinExistence type="inferred from homology"/>
<dbReference type="EMBL" id="SJST01000002">
    <property type="protein sequence ID" value="TCD15313.1"/>
    <property type="molecule type" value="Genomic_DNA"/>
</dbReference>
<keyword evidence="5" id="KW-0460">Magnesium</keyword>
<protein>
    <recommendedName>
        <fullName evidence="1">RNA-directed DNA polymerase</fullName>
        <ecNumber evidence="1">2.7.7.49</ecNumber>
    </recommendedName>
</protein>
<evidence type="ECO:0000256" key="3">
    <source>
        <dbReference type="ARBA" id="ARBA00022695"/>
    </source>
</evidence>
<evidence type="ECO:0000256" key="6">
    <source>
        <dbReference type="ARBA" id="ARBA00022918"/>
    </source>
</evidence>
<feature type="domain" description="Reverse transcriptase" evidence="10">
    <location>
        <begin position="1"/>
        <end position="231"/>
    </location>
</feature>
<keyword evidence="2" id="KW-0808">Transferase</keyword>
<evidence type="ECO:0000259" key="10">
    <source>
        <dbReference type="PROSITE" id="PS50878"/>
    </source>
</evidence>
<evidence type="ECO:0000256" key="8">
    <source>
        <dbReference type="ARBA" id="ARBA00034120"/>
    </source>
</evidence>
<evidence type="ECO:0000256" key="2">
    <source>
        <dbReference type="ARBA" id="ARBA00022679"/>
    </source>
</evidence>
<comment type="similarity">
    <text evidence="8">Belongs to the bacterial reverse transcriptase family.</text>
</comment>
<name>A0A4R0PEV5_9HYPH</name>
<dbReference type="AlphaFoldDB" id="A0A4R0PEV5"/>
<evidence type="ECO:0000256" key="7">
    <source>
        <dbReference type="ARBA" id="ARBA00023118"/>
    </source>
</evidence>
<dbReference type="InterPro" id="IPR000123">
    <property type="entry name" value="Reverse_transcriptase_msDNA"/>
</dbReference>
<dbReference type="InterPro" id="IPR043128">
    <property type="entry name" value="Rev_trsase/Diguanyl_cyclase"/>
</dbReference>
<dbReference type="PANTHER" id="PTHR34047:SF7">
    <property type="entry name" value="RNA-DIRECTED DNA POLYMERASE"/>
    <property type="match status" value="1"/>
</dbReference>
<evidence type="ECO:0000256" key="4">
    <source>
        <dbReference type="ARBA" id="ARBA00022723"/>
    </source>
</evidence>
<keyword evidence="3" id="KW-0548">Nucleotidyltransferase</keyword>
<dbReference type="InterPro" id="IPR000477">
    <property type="entry name" value="RT_dom"/>
</dbReference>
<dbReference type="GO" id="GO:0003964">
    <property type="term" value="F:RNA-directed DNA polymerase activity"/>
    <property type="evidence" value="ECO:0007669"/>
    <property type="project" value="UniProtKB-KW"/>
</dbReference>
<sequence>MYRAGQILSLIHEICEKSGLPKDKITALAYRNRPRYRIFHIHTGKKQRLIKAPIPSLRAAQKALAAIISEKLKPEECAHGYVTDRSVITHAASHLGKKAFFKTDIVDCFGSINFPEIANTLREAKYNSVDSFIAASIATDEGSLPQGAPSSPLLCNLVLRSVDRPLSKLADKLCATYTRYGDDIVMSADDFDINIISIVRNVLSRHGFKMNEDKTYIAIEPQQNIITGISIATGYPKVRKSFKRQVRLETHLLLKKGIVSYLESDGYIDPFAADRVLGKLTWWSHVEPDAEFPKKHSIMIRSMMKEVARG</sequence>
<dbReference type="GO" id="GO:0003723">
    <property type="term" value="F:RNA binding"/>
    <property type="evidence" value="ECO:0007669"/>
    <property type="project" value="InterPro"/>
</dbReference>
<dbReference type="PROSITE" id="PS50878">
    <property type="entry name" value="RT_POL"/>
    <property type="match status" value="1"/>
</dbReference>
<dbReference type="InterPro" id="IPR051083">
    <property type="entry name" value="GrpII_Intron_Splice-Mob/Def"/>
</dbReference>
<keyword evidence="4" id="KW-0479">Metal-binding</keyword>
<accession>A0A4R0PEV5</accession>
<organism evidence="11 12">
    <name type="scientific">Oricola cellulosilytica</name>
    <dbReference type="NCBI Taxonomy" id="1429082"/>
    <lineage>
        <taxon>Bacteria</taxon>
        <taxon>Pseudomonadati</taxon>
        <taxon>Pseudomonadota</taxon>
        <taxon>Alphaproteobacteria</taxon>
        <taxon>Hyphomicrobiales</taxon>
        <taxon>Ahrensiaceae</taxon>
        <taxon>Oricola</taxon>
    </lineage>
</organism>
<dbReference type="EC" id="2.7.7.49" evidence="1"/>